<feature type="signal peptide" evidence="1">
    <location>
        <begin position="1"/>
        <end position="22"/>
    </location>
</feature>
<evidence type="ECO:0000256" key="1">
    <source>
        <dbReference type="SAM" id="SignalP"/>
    </source>
</evidence>
<comment type="caution">
    <text evidence="2">The sequence shown here is derived from an EMBL/GenBank/DDBJ whole genome shotgun (WGS) entry which is preliminary data.</text>
</comment>
<organism evidence="2 3">
    <name type="scientific">Ficus carica</name>
    <name type="common">Common fig</name>
    <dbReference type="NCBI Taxonomy" id="3494"/>
    <lineage>
        <taxon>Eukaryota</taxon>
        <taxon>Viridiplantae</taxon>
        <taxon>Streptophyta</taxon>
        <taxon>Embryophyta</taxon>
        <taxon>Tracheophyta</taxon>
        <taxon>Spermatophyta</taxon>
        <taxon>Magnoliopsida</taxon>
        <taxon>eudicotyledons</taxon>
        <taxon>Gunneridae</taxon>
        <taxon>Pentapetalae</taxon>
        <taxon>rosids</taxon>
        <taxon>fabids</taxon>
        <taxon>Rosales</taxon>
        <taxon>Moraceae</taxon>
        <taxon>Ficeae</taxon>
        <taxon>Ficus</taxon>
    </lineage>
</organism>
<dbReference type="AlphaFoldDB" id="A0AA88J649"/>
<keyword evidence="1" id="KW-0732">Signal</keyword>
<reference evidence="2" key="1">
    <citation type="submission" date="2023-07" db="EMBL/GenBank/DDBJ databases">
        <title>draft genome sequence of fig (Ficus carica).</title>
        <authorList>
            <person name="Takahashi T."/>
            <person name="Nishimura K."/>
        </authorList>
    </citation>
    <scope>NUCLEOTIDE SEQUENCE</scope>
</reference>
<protein>
    <recommendedName>
        <fullName evidence="4">Secreted protein</fullName>
    </recommendedName>
</protein>
<dbReference type="EMBL" id="BTGU01000125">
    <property type="protein sequence ID" value="GMN62211.1"/>
    <property type="molecule type" value="Genomic_DNA"/>
</dbReference>
<accession>A0AA88J649</accession>
<evidence type="ECO:0000313" key="2">
    <source>
        <dbReference type="EMBL" id="GMN62211.1"/>
    </source>
</evidence>
<feature type="chain" id="PRO_5041712350" description="Secreted protein" evidence="1">
    <location>
        <begin position="23"/>
        <end position="98"/>
    </location>
</feature>
<dbReference type="Gramene" id="FCD_00020936-RA">
    <property type="protein sequence ID" value="FCD_00020936-RA:cds"/>
    <property type="gene ID" value="FCD_00020936"/>
</dbReference>
<gene>
    <name evidence="2" type="ORF">TIFTF001_031305</name>
</gene>
<evidence type="ECO:0000313" key="3">
    <source>
        <dbReference type="Proteomes" id="UP001187192"/>
    </source>
</evidence>
<keyword evidence="3" id="KW-1185">Reference proteome</keyword>
<proteinExistence type="predicted"/>
<sequence length="98" mass="10768">MGKTGGRSHSTALLLLRRAAMGNDLVVVIGAVHLRWKLTMTAIGHESSPTEIHDHRQTLWWHESATPTCAQTNTGVFEVTGATRSASGEREKDMERES</sequence>
<dbReference type="Proteomes" id="UP001187192">
    <property type="component" value="Unassembled WGS sequence"/>
</dbReference>
<name>A0AA88J649_FICCA</name>
<evidence type="ECO:0008006" key="4">
    <source>
        <dbReference type="Google" id="ProtNLM"/>
    </source>
</evidence>